<dbReference type="RefSeq" id="WP_160645051.1">
    <property type="nucleotide sequence ID" value="NZ_SIJB01000012.1"/>
</dbReference>
<dbReference type="OrthoDB" id="9811402at2"/>
<evidence type="ECO:0000313" key="2">
    <source>
        <dbReference type="EMBL" id="NBI28270.1"/>
    </source>
</evidence>
<comment type="similarity">
    <text evidence="1">Belongs to the UPF0342 family.</text>
</comment>
<dbReference type="Gene3D" id="1.20.1500.10">
    <property type="entry name" value="YheA/YmcA-like"/>
    <property type="match status" value="1"/>
</dbReference>
<sequence length="111" mass="12907">MNIYDKAHELAKALKESDEVKQLNEARVEIDKNEEASKMLQDFTNIQNELQQKMMSGEQPSEEEMEKIQKMYEVLQLNPLLSKLFETEQRISVIVQDVHKIINEPLQGSTS</sequence>
<evidence type="ECO:0000313" key="3">
    <source>
        <dbReference type="Proteomes" id="UP000448943"/>
    </source>
</evidence>
<dbReference type="AlphaFoldDB" id="A0A6N9Q1T5"/>
<comment type="caution">
    <text evidence="2">The sequence shown here is derived from an EMBL/GenBank/DDBJ whole genome shotgun (WGS) entry which is preliminary data.</text>
</comment>
<keyword evidence="3" id="KW-1185">Reference proteome</keyword>
<evidence type="ECO:0000256" key="1">
    <source>
        <dbReference type="HAMAP-Rule" id="MF_01526"/>
    </source>
</evidence>
<dbReference type="InterPro" id="IPR010368">
    <property type="entry name" value="Com_YlbF"/>
</dbReference>
<gene>
    <name evidence="2" type="ORF">ERL59_04785</name>
</gene>
<reference evidence="2 3" key="1">
    <citation type="submission" date="2019-01" db="EMBL/GenBank/DDBJ databases">
        <title>Chengkuizengella sp. nov., isolated from deep-sea sediment of East Pacific Ocean.</title>
        <authorList>
            <person name="Yang J."/>
            <person name="Lai Q."/>
            <person name="Shao Z."/>
        </authorList>
    </citation>
    <scope>NUCLEOTIDE SEQUENCE [LARGE SCALE GENOMIC DNA]</scope>
    <source>
        <strain evidence="2 3">YPA3-1-1</strain>
    </source>
</reference>
<dbReference type="Pfam" id="PF06133">
    <property type="entry name" value="Com_YlbF"/>
    <property type="match status" value="1"/>
</dbReference>
<proteinExistence type="inferred from homology"/>
<dbReference type="EMBL" id="SIJB01000012">
    <property type="protein sequence ID" value="NBI28270.1"/>
    <property type="molecule type" value="Genomic_DNA"/>
</dbReference>
<dbReference type="SUPFAM" id="SSF158622">
    <property type="entry name" value="YheA/YmcA-like"/>
    <property type="match status" value="1"/>
</dbReference>
<organism evidence="2 3">
    <name type="scientific">Chengkuizengella marina</name>
    <dbReference type="NCBI Taxonomy" id="2507566"/>
    <lineage>
        <taxon>Bacteria</taxon>
        <taxon>Bacillati</taxon>
        <taxon>Bacillota</taxon>
        <taxon>Bacilli</taxon>
        <taxon>Bacillales</taxon>
        <taxon>Paenibacillaceae</taxon>
        <taxon>Chengkuizengella</taxon>
    </lineage>
</organism>
<protein>
    <recommendedName>
        <fullName evidence="1">UPF0342 protein ERL59_04785</fullName>
    </recommendedName>
</protein>
<dbReference type="HAMAP" id="MF_01526">
    <property type="entry name" value="UPF0342"/>
    <property type="match status" value="1"/>
</dbReference>
<dbReference type="Proteomes" id="UP000448943">
    <property type="component" value="Unassembled WGS sequence"/>
</dbReference>
<accession>A0A6N9Q1T5</accession>
<dbReference type="InterPro" id="IPR023378">
    <property type="entry name" value="YheA/YmcA-like_dom_sf"/>
</dbReference>
<name>A0A6N9Q1T5_9BACL</name>